<sequence>MTQACYRRDEVFECMSGRVIVCAYVGAYVRVFVHGRRRAANAEGRRCGEASSGVWEPSPWEKGVGGRERGTSVYAGAKAKASSVLRQAFSLRPTSEATTVTTTWPRRRLSREKVAPAVAAAAAHLQPAGGGACSLSRYIYPCGPGNSVIQALSTL</sequence>
<keyword evidence="2" id="KW-1185">Reference proteome</keyword>
<gene>
    <name evidence="1" type="ORF">E2C01_041150</name>
</gene>
<dbReference type="Proteomes" id="UP000324222">
    <property type="component" value="Unassembled WGS sequence"/>
</dbReference>
<reference evidence="1 2" key="1">
    <citation type="submission" date="2019-05" db="EMBL/GenBank/DDBJ databases">
        <title>Another draft genome of Portunus trituberculatus and its Hox gene families provides insights of decapod evolution.</title>
        <authorList>
            <person name="Jeong J.-H."/>
            <person name="Song I."/>
            <person name="Kim S."/>
            <person name="Choi T."/>
            <person name="Kim D."/>
            <person name="Ryu S."/>
            <person name="Kim W."/>
        </authorList>
    </citation>
    <scope>NUCLEOTIDE SEQUENCE [LARGE SCALE GENOMIC DNA]</scope>
    <source>
        <tissue evidence="1">Muscle</tissue>
    </source>
</reference>
<evidence type="ECO:0000313" key="2">
    <source>
        <dbReference type="Proteomes" id="UP000324222"/>
    </source>
</evidence>
<dbReference type="AlphaFoldDB" id="A0A5B7FPL1"/>
<dbReference type="EMBL" id="VSRR010007720">
    <property type="protein sequence ID" value="MPC47405.1"/>
    <property type="molecule type" value="Genomic_DNA"/>
</dbReference>
<accession>A0A5B7FPL1</accession>
<name>A0A5B7FPL1_PORTR</name>
<organism evidence="1 2">
    <name type="scientific">Portunus trituberculatus</name>
    <name type="common">Swimming crab</name>
    <name type="synonym">Neptunus trituberculatus</name>
    <dbReference type="NCBI Taxonomy" id="210409"/>
    <lineage>
        <taxon>Eukaryota</taxon>
        <taxon>Metazoa</taxon>
        <taxon>Ecdysozoa</taxon>
        <taxon>Arthropoda</taxon>
        <taxon>Crustacea</taxon>
        <taxon>Multicrustacea</taxon>
        <taxon>Malacostraca</taxon>
        <taxon>Eumalacostraca</taxon>
        <taxon>Eucarida</taxon>
        <taxon>Decapoda</taxon>
        <taxon>Pleocyemata</taxon>
        <taxon>Brachyura</taxon>
        <taxon>Eubrachyura</taxon>
        <taxon>Portunoidea</taxon>
        <taxon>Portunidae</taxon>
        <taxon>Portuninae</taxon>
        <taxon>Portunus</taxon>
    </lineage>
</organism>
<protein>
    <submittedName>
        <fullName evidence="1">Uncharacterized protein</fullName>
    </submittedName>
</protein>
<comment type="caution">
    <text evidence="1">The sequence shown here is derived from an EMBL/GenBank/DDBJ whole genome shotgun (WGS) entry which is preliminary data.</text>
</comment>
<evidence type="ECO:0000313" key="1">
    <source>
        <dbReference type="EMBL" id="MPC47405.1"/>
    </source>
</evidence>
<proteinExistence type="predicted"/>